<dbReference type="PANTHER" id="PTHR43133">
    <property type="entry name" value="RNA POLYMERASE ECF-TYPE SIGMA FACTO"/>
    <property type="match status" value="1"/>
</dbReference>
<dbReference type="EMBL" id="JBHRSV010000028">
    <property type="protein sequence ID" value="MFC2927305.1"/>
    <property type="molecule type" value="Genomic_DNA"/>
</dbReference>
<evidence type="ECO:0000256" key="5">
    <source>
        <dbReference type="ARBA" id="ARBA00023163"/>
    </source>
</evidence>
<keyword evidence="3" id="KW-0731">Sigma factor</keyword>
<evidence type="ECO:0000256" key="1">
    <source>
        <dbReference type="ARBA" id="ARBA00010641"/>
    </source>
</evidence>
<organism evidence="8 9">
    <name type="scientific">Hyphobacterium vulgare</name>
    <dbReference type="NCBI Taxonomy" id="1736751"/>
    <lineage>
        <taxon>Bacteria</taxon>
        <taxon>Pseudomonadati</taxon>
        <taxon>Pseudomonadota</taxon>
        <taxon>Alphaproteobacteria</taxon>
        <taxon>Maricaulales</taxon>
        <taxon>Maricaulaceae</taxon>
        <taxon>Hyphobacterium</taxon>
    </lineage>
</organism>
<evidence type="ECO:0000313" key="9">
    <source>
        <dbReference type="Proteomes" id="UP001595379"/>
    </source>
</evidence>
<evidence type="ECO:0000256" key="4">
    <source>
        <dbReference type="ARBA" id="ARBA00023125"/>
    </source>
</evidence>
<keyword evidence="2" id="KW-0805">Transcription regulation</keyword>
<comment type="caution">
    <text evidence="8">The sequence shown here is derived from an EMBL/GenBank/DDBJ whole genome shotgun (WGS) entry which is preliminary data.</text>
</comment>
<keyword evidence="5" id="KW-0804">Transcription</keyword>
<evidence type="ECO:0000256" key="3">
    <source>
        <dbReference type="ARBA" id="ARBA00023082"/>
    </source>
</evidence>
<dbReference type="RefSeq" id="WP_343163291.1">
    <property type="nucleotide sequence ID" value="NZ_JBHRSV010000028.1"/>
</dbReference>
<evidence type="ECO:0000259" key="7">
    <source>
        <dbReference type="Pfam" id="PF08281"/>
    </source>
</evidence>
<dbReference type="InterPro" id="IPR036388">
    <property type="entry name" value="WH-like_DNA-bd_sf"/>
</dbReference>
<sequence>MTSGRPDAVLVAAARRGSDAAFTALVVRHQQGLRGFLRRLCRDPDVADDLAQDAFLAAWTSLASLKDPARFRSWLYGLAWRQAASRFRTDDRRRAREWAYTAETADLPGLSPEDRIALDRAMSDLPPDQRAAIALCLSGGFSHSEAAEALGIPVGTVKSHVTRGRAKLLEALGGQP</sequence>
<gene>
    <name evidence="8" type="ORF">ACFOOR_14450</name>
</gene>
<dbReference type="PANTHER" id="PTHR43133:SF8">
    <property type="entry name" value="RNA POLYMERASE SIGMA FACTOR HI_1459-RELATED"/>
    <property type="match status" value="1"/>
</dbReference>
<dbReference type="InterPro" id="IPR013324">
    <property type="entry name" value="RNA_pol_sigma_r3/r4-like"/>
</dbReference>
<dbReference type="InterPro" id="IPR007627">
    <property type="entry name" value="RNA_pol_sigma70_r2"/>
</dbReference>
<feature type="domain" description="RNA polymerase sigma-70 region 2" evidence="6">
    <location>
        <begin position="25"/>
        <end position="92"/>
    </location>
</feature>
<dbReference type="Pfam" id="PF04542">
    <property type="entry name" value="Sigma70_r2"/>
    <property type="match status" value="1"/>
</dbReference>
<dbReference type="SUPFAM" id="SSF88659">
    <property type="entry name" value="Sigma3 and sigma4 domains of RNA polymerase sigma factors"/>
    <property type="match status" value="1"/>
</dbReference>
<dbReference type="Proteomes" id="UP001595379">
    <property type="component" value="Unassembled WGS sequence"/>
</dbReference>
<proteinExistence type="inferred from homology"/>
<dbReference type="InterPro" id="IPR013249">
    <property type="entry name" value="RNA_pol_sigma70_r4_t2"/>
</dbReference>
<reference evidence="9" key="1">
    <citation type="journal article" date="2019" name="Int. J. Syst. Evol. Microbiol.">
        <title>The Global Catalogue of Microorganisms (GCM) 10K type strain sequencing project: providing services to taxonomists for standard genome sequencing and annotation.</title>
        <authorList>
            <consortium name="The Broad Institute Genomics Platform"/>
            <consortium name="The Broad Institute Genome Sequencing Center for Infectious Disease"/>
            <person name="Wu L."/>
            <person name="Ma J."/>
        </authorList>
    </citation>
    <scope>NUCLEOTIDE SEQUENCE [LARGE SCALE GENOMIC DNA]</scope>
    <source>
        <strain evidence="9">KCTC 52487</strain>
    </source>
</reference>
<dbReference type="Gene3D" id="1.10.10.10">
    <property type="entry name" value="Winged helix-like DNA-binding domain superfamily/Winged helix DNA-binding domain"/>
    <property type="match status" value="1"/>
</dbReference>
<keyword evidence="4" id="KW-0238">DNA-binding</keyword>
<feature type="domain" description="RNA polymerase sigma factor 70 region 4 type 2" evidence="7">
    <location>
        <begin position="116"/>
        <end position="168"/>
    </location>
</feature>
<dbReference type="InterPro" id="IPR039425">
    <property type="entry name" value="RNA_pol_sigma-70-like"/>
</dbReference>
<dbReference type="SUPFAM" id="SSF88946">
    <property type="entry name" value="Sigma2 domain of RNA polymerase sigma factors"/>
    <property type="match status" value="1"/>
</dbReference>
<dbReference type="CDD" id="cd06171">
    <property type="entry name" value="Sigma70_r4"/>
    <property type="match status" value="1"/>
</dbReference>
<name>A0ABV7A0K3_9PROT</name>
<dbReference type="InterPro" id="IPR014284">
    <property type="entry name" value="RNA_pol_sigma-70_dom"/>
</dbReference>
<keyword evidence="9" id="KW-1185">Reference proteome</keyword>
<comment type="similarity">
    <text evidence="1">Belongs to the sigma-70 factor family. ECF subfamily.</text>
</comment>
<accession>A0ABV7A0K3</accession>
<evidence type="ECO:0000256" key="2">
    <source>
        <dbReference type="ARBA" id="ARBA00023015"/>
    </source>
</evidence>
<evidence type="ECO:0000259" key="6">
    <source>
        <dbReference type="Pfam" id="PF04542"/>
    </source>
</evidence>
<dbReference type="Gene3D" id="1.10.1740.10">
    <property type="match status" value="1"/>
</dbReference>
<evidence type="ECO:0000313" key="8">
    <source>
        <dbReference type="EMBL" id="MFC2927305.1"/>
    </source>
</evidence>
<dbReference type="InterPro" id="IPR013325">
    <property type="entry name" value="RNA_pol_sigma_r2"/>
</dbReference>
<dbReference type="Pfam" id="PF08281">
    <property type="entry name" value="Sigma70_r4_2"/>
    <property type="match status" value="1"/>
</dbReference>
<protein>
    <submittedName>
        <fullName evidence="8">RNA polymerase sigma factor</fullName>
    </submittedName>
</protein>
<dbReference type="NCBIfam" id="TIGR02937">
    <property type="entry name" value="sigma70-ECF"/>
    <property type="match status" value="1"/>
</dbReference>